<comment type="caution">
    <text evidence="2">The sequence shown here is derived from an EMBL/GenBank/DDBJ whole genome shotgun (WGS) entry which is preliminary data.</text>
</comment>
<name>A0A432YT50_9GAMM</name>
<gene>
    <name evidence="2" type="ORF">CWI78_12475</name>
</gene>
<reference evidence="3" key="1">
    <citation type="journal article" date="2018" name="Front. Microbiol.">
        <title>Genome-Based Analysis Reveals the Taxonomy and Diversity of the Family Idiomarinaceae.</title>
        <authorList>
            <person name="Liu Y."/>
            <person name="Lai Q."/>
            <person name="Shao Z."/>
        </authorList>
    </citation>
    <scope>NUCLEOTIDE SEQUENCE [LARGE SCALE GENOMIC DNA]</scope>
    <source>
        <strain evidence="3">R22</strain>
    </source>
</reference>
<keyword evidence="1" id="KW-0472">Membrane</keyword>
<evidence type="ECO:0000313" key="3">
    <source>
        <dbReference type="Proteomes" id="UP000288058"/>
    </source>
</evidence>
<dbReference type="EMBL" id="PIQC01000010">
    <property type="protein sequence ID" value="RUO64709.1"/>
    <property type="molecule type" value="Genomic_DNA"/>
</dbReference>
<keyword evidence="3" id="KW-1185">Reference proteome</keyword>
<evidence type="ECO:0008006" key="4">
    <source>
        <dbReference type="Google" id="ProtNLM"/>
    </source>
</evidence>
<evidence type="ECO:0000313" key="2">
    <source>
        <dbReference type="EMBL" id="RUO64709.1"/>
    </source>
</evidence>
<dbReference type="RefSeq" id="WP_126783126.1">
    <property type="nucleotide sequence ID" value="NZ_PIQC01000010.1"/>
</dbReference>
<proteinExistence type="predicted"/>
<protein>
    <recommendedName>
        <fullName evidence="4">PepSY domain-containing protein</fullName>
    </recommendedName>
</protein>
<keyword evidence="1" id="KW-1133">Transmembrane helix</keyword>
<feature type="transmembrane region" description="Helical" evidence="1">
    <location>
        <begin position="12"/>
        <end position="33"/>
    </location>
</feature>
<evidence type="ECO:0000256" key="1">
    <source>
        <dbReference type="SAM" id="Phobius"/>
    </source>
</evidence>
<feature type="transmembrane region" description="Helical" evidence="1">
    <location>
        <begin position="204"/>
        <end position="226"/>
    </location>
</feature>
<dbReference type="AlphaFoldDB" id="A0A432YT50"/>
<keyword evidence="1" id="KW-0812">Transmembrane</keyword>
<accession>A0A432YT50</accession>
<dbReference type="Proteomes" id="UP000288058">
    <property type="component" value="Unassembled WGS sequence"/>
</dbReference>
<organism evidence="2 3">
    <name type="scientific">Idiomarina ramblicola</name>
    <dbReference type="NCBI Taxonomy" id="263724"/>
    <lineage>
        <taxon>Bacteria</taxon>
        <taxon>Pseudomonadati</taxon>
        <taxon>Pseudomonadota</taxon>
        <taxon>Gammaproteobacteria</taxon>
        <taxon>Alteromonadales</taxon>
        <taxon>Idiomarinaceae</taxon>
        <taxon>Idiomarina</taxon>
    </lineage>
</organism>
<sequence length="238" mass="28119">MNPRKWRVWHRWLSLIVGLQLVVWSISGAYMVYFDLSFIHGDHLVKKLDQPIAENTLISPVSWVLEQNPEATSVRLMRQWIDGSLQTVYRVESESGTQLLRAESLDPIHLDRMDIGYIARQHYTGNEETKAQVSFIEDKAPGELNSALLPVWRVDFNDLPSTTFYFSAAAGELVTKRHDFWRMFDFFWMLHIMDYQDRVDIQTWWLKAFSIANMLFMISGGALLYFHYRPRKRRRRSV</sequence>
<dbReference type="OrthoDB" id="9806195at2"/>